<protein>
    <submittedName>
        <fullName evidence="1">Uncharacterized protein</fullName>
    </submittedName>
</protein>
<sequence>MDFYMIKTTAGLALDQKLPNSELTLKLTKAMSGAGKVEQAQLAALTSVSEPVQTLELKDLIHPVSGSENTTLTIPVFLSNAGLETGYELFQVGVYAQDPDVGEILYLVAQLTRDTGEPVPSEGDAPGFSIDFNLAVNVANADKVEVVLNEAGKLTVEQADQRYAKKSDLEDLREEFDSIDISAQLEPYAKKADVYTKTETDAAYPKKVDVYTKTETYAKTEVYTKTETDQKITDAINTNITAALNASY</sequence>
<dbReference type="Proteomes" id="UP000602647">
    <property type="component" value="Unassembled WGS sequence"/>
</dbReference>
<organism evidence="1 2">
    <name type="scientific">Zhenpiania hominis</name>
    <dbReference type="NCBI Taxonomy" id="2763644"/>
    <lineage>
        <taxon>Bacteria</taxon>
        <taxon>Bacillati</taxon>
        <taxon>Bacillota</taxon>
        <taxon>Clostridia</taxon>
        <taxon>Peptostreptococcales</taxon>
        <taxon>Anaerovoracaceae</taxon>
        <taxon>Zhenpiania</taxon>
    </lineage>
</organism>
<dbReference type="RefSeq" id="WP_187304393.1">
    <property type="nucleotide sequence ID" value="NZ_JACRYT010000032.1"/>
</dbReference>
<evidence type="ECO:0000313" key="2">
    <source>
        <dbReference type="Proteomes" id="UP000602647"/>
    </source>
</evidence>
<dbReference type="AlphaFoldDB" id="A0A923SS22"/>
<comment type="caution">
    <text evidence="1">The sequence shown here is derived from an EMBL/GenBank/DDBJ whole genome shotgun (WGS) entry which is preliminary data.</text>
</comment>
<keyword evidence="2" id="KW-1185">Reference proteome</keyword>
<gene>
    <name evidence="1" type="ORF">H9L42_15920</name>
</gene>
<name>A0A923SS22_9FIRM</name>
<reference evidence="1" key="1">
    <citation type="submission" date="2020-08" db="EMBL/GenBank/DDBJ databases">
        <title>Genome public.</title>
        <authorList>
            <person name="Liu C."/>
            <person name="Sun Q."/>
        </authorList>
    </citation>
    <scope>NUCLEOTIDE SEQUENCE</scope>
    <source>
        <strain evidence="1">BX12</strain>
    </source>
</reference>
<accession>A0A923SS22</accession>
<proteinExistence type="predicted"/>
<dbReference type="EMBL" id="JACRYT010000032">
    <property type="protein sequence ID" value="MBC6681297.1"/>
    <property type="molecule type" value="Genomic_DNA"/>
</dbReference>
<evidence type="ECO:0000313" key="1">
    <source>
        <dbReference type="EMBL" id="MBC6681297.1"/>
    </source>
</evidence>